<protein>
    <submittedName>
        <fullName evidence="2">ATP-dependent Clp protease proteolytic subunit</fullName>
        <ecNumber evidence="2">3.4.21.92</ecNumber>
    </submittedName>
</protein>
<name>A0A6J4TEM7_9SPHN</name>
<gene>
    <name evidence="2" type="ORF">AVDCRST_MAG09-2145</name>
</gene>
<accession>A0A6J4TEM7</accession>
<feature type="compositionally biased region" description="Basic and acidic residues" evidence="1">
    <location>
        <begin position="168"/>
        <end position="178"/>
    </location>
</feature>
<sequence length="218" mass="24030">GSSGHSLRPRSHRYRTIQPGRAQLRHLLAAAQGADRLHHRSDRGPHVLADHRAAAVPRVGEPEKGHLHVHQLAGRRGDGWPRDPRHHAVHPPAGRHRVHRPGGVHGQLPAGGRRAGHAGRADQQPDHGPPAFGRRAGHGVGHRDPGPRDPAHAHAPQLALRQVHRPGHRGDREGDGPRQVHGSRRSQDVRPDRRGIREAAGCRRRRGRGRRQQRFSGL</sequence>
<keyword evidence="2" id="KW-0645">Protease</keyword>
<feature type="compositionally biased region" description="Basic residues" evidence="1">
    <location>
        <begin position="202"/>
        <end position="218"/>
    </location>
</feature>
<feature type="non-terminal residue" evidence="2">
    <location>
        <position position="218"/>
    </location>
</feature>
<proteinExistence type="predicted"/>
<dbReference type="GO" id="GO:0004252">
    <property type="term" value="F:serine-type endopeptidase activity"/>
    <property type="evidence" value="ECO:0007669"/>
    <property type="project" value="UniProtKB-EC"/>
</dbReference>
<feature type="region of interest" description="Disordered" evidence="1">
    <location>
        <begin position="74"/>
        <end position="218"/>
    </location>
</feature>
<dbReference type="EMBL" id="CADCVZ010000059">
    <property type="protein sequence ID" value="CAA9521286.1"/>
    <property type="molecule type" value="Genomic_DNA"/>
</dbReference>
<organism evidence="2">
    <name type="scientific">uncultured Sphingomonas sp</name>
    <dbReference type="NCBI Taxonomy" id="158754"/>
    <lineage>
        <taxon>Bacteria</taxon>
        <taxon>Pseudomonadati</taxon>
        <taxon>Pseudomonadota</taxon>
        <taxon>Alphaproteobacteria</taxon>
        <taxon>Sphingomonadales</taxon>
        <taxon>Sphingomonadaceae</taxon>
        <taxon>Sphingomonas</taxon>
        <taxon>environmental samples</taxon>
    </lineage>
</organism>
<dbReference type="AlphaFoldDB" id="A0A6J4TEM7"/>
<feature type="non-terminal residue" evidence="2">
    <location>
        <position position="1"/>
    </location>
</feature>
<reference evidence="2" key="1">
    <citation type="submission" date="2020-02" db="EMBL/GenBank/DDBJ databases">
        <authorList>
            <person name="Meier V. D."/>
        </authorList>
    </citation>
    <scope>NUCLEOTIDE SEQUENCE</scope>
    <source>
        <strain evidence="2">AVDCRST_MAG09</strain>
    </source>
</reference>
<feature type="compositionally biased region" description="Basic residues" evidence="1">
    <location>
        <begin position="84"/>
        <end position="102"/>
    </location>
</feature>
<dbReference type="GO" id="GO:0006508">
    <property type="term" value="P:proteolysis"/>
    <property type="evidence" value="ECO:0007669"/>
    <property type="project" value="UniProtKB-KW"/>
</dbReference>
<evidence type="ECO:0000256" key="1">
    <source>
        <dbReference type="SAM" id="MobiDB-lite"/>
    </source>
</evidence>
<feature type="compositionally biased region" description="Basic and acidic residues" evidence="1">
    <location>
        <begin position="141"/>
        <end position="152"/>
    </location>
</feature>
<evidence type="ECO:0000313" key="2">
    <source>
        <dbReference type="EMBL" id="CAA9521286.1"/>
    </source>
</evidence>
<feature type="compositionally biased region" description="Basic and acidic residues" evidence="1">
    <location>
        <begin position="185"/>
        <end position="201"/>
    </location>
</feature>
<dbReference type="EC" id="3.4.21.92" evidence="2"/>
<keyword evidence="2" id="KW-0378">Hydrolase</keyword>